<protein>
    <submittedName>
        <fullName evidence="1">Uncharacterized protein</fullName>
    </submittedName>
</protein>
<dbReference type="STRING" id="1703345.A3860_25450"/>
<organism evidence="1 2">
    <name type="scientific">Niastella vici</name>
    <dbReference type="NCBI Taxonomy" id="1703345"/>
    <lineage>
        <taxon>Bacteria</taxon>
        <taxon>Pseudomonadati</taxon>
        <taxon>Bacteroidota</taxon>
        <taxon>Chitinophagia</taxon>
        <taxon>Chitinophagales</taxon>
        <taxon>Chitinophagaceae</taxon>
        <taxon>Niastella</taxon>
    </lineage>
</organism>
<dbReference type="EMBL" id="LVYD01000046">
    <property type="protein sequence ID" value="OQP63238.1"/>
    <property type="molecule type" value="Genomic_DNA"/>
</dbReference>
<proteinExistence type="predicted"/>
<gene>
    <name evidence="1" type="ORF">A3860_25450</name>
</gene>
<dbReference type="Proteomes" id="UP000192796">
    <property type="component" value="Unassembled WGS sequence"/>
</dbReference>
<sequence>MARSFVCFDDSDTSENQIGFWIYDSLLQIACRFIVERIDNNSDLSYHWLKGDIRNHIYNNSIGLFNGFMHLNLSEYLINDEKKEQFIAVIDSAKQLIANKDYLSVEELNSLRIDKSLQGEWVSPLSTKSIIKIFDWIEMLIRGDLKTTLNDRTEAEFGGQ</sequence>
<name>A0A1V9FY90_9BACT</name>
<reference evidence="1 2" key="1">
    <citation type="submission" date="2016-03" db="EMBL/GenBank/DDBJ databases">
        <title>Niastella vici sp. nov., isolated from farmland soil.</title>
        <authorList>
            <person name="Chen L."/>
            <person name="Wang D."/>
            <person name="Yang S."/>
            <person name="Wang G."/>
        </authorList>
    </citation>
    <scope>NUCLEOTIDE SEQUENCE [LARGE SCALE GENOMIC DNA]</scope>
    <source>
        <strain evidence="1 2">DJ57</strain>
    </source>
</reference>
<dbReference type="OrthoDB" id="679544at2"/>
<dbReference type="RefSeq" id="WP_081147961.1">
    <property type="nucleotide sequence ID" value="NZ_LVYD01000046.1"/>
</dbReference>
<evidence type="ECO:0000313" key="1">
    <source>
        <dbReference type="EMBL" id="OQP63238.1"/>
    </source>
</evidence>
<evidence type="ECO:0000313" key="2">
    <source>
        <dbReference type="Proteomes" id="UP000192796"/>
    </source>
</evidence>
<dbReference type="AlphaFoldDB" id="A0A1V9FY90"/>
<accession>A0A1V9FY90</accession>
<comment type="caution">
    <text evidence="1">The sequence shown here is derived from an EMBL/GenBank/DDBJ whole genome shotgun (WGS) entry which is preliminary data.</text>
</comment>
<keyword evidence="2" id="KW-1185">Reference proteome</keyword>